<organism evidence="2 6">
    <name type="scientific">Xanthomonas perforans</name>
    <dbReference type="NCBI Taxonomy" id="442694"/>
    <lineage>
        <taxon>Bacteria</taxon>
        <taxon>Pseudomonadati</taxon>
        <taxon>Pseudomonadota</taxon>
        <taxon>Gammaproteobacteria</taxon>
        <taxon>Lysobacterales</taxon>
        <taxon>Lysobacteraceae</taxon>
        <taxon>Xanthomonas</taxon>
    </lineage>
</organism>
<dbReference type="EMBL" id="JZUY01000041">
    <property type="protein sequence ID" value="KLC05238.1"/>
    <property type="molecule type" value="Genomic_DNA"/>
</dbReference>
<dbReference type="Proteomes" id="UP000035369">
    <property type="component" value="Unassembled WGS sequence"/>
</dbReference>
<sequence length="90" mass="10083">MAESVILLGPQGSCKSLNAEALCQKLGLQEVIELDDLLFAVRADRLESSGQLILTCNEQQARTWSVRWGLRLMRVEEARAQLGDAWRTQP</sequence>
<dbReference type="EMBL" id="JAAGYU010000066">
    <property type="protein sequence ID" value="NEL77473.1"/>
    <property type="molecule type" value="Genomic_DNA"/>
</dbReference>
<reference evidence="2 6" key="3">
    <citation type="submission" date="2019-11" db="EMBL/GenBank/DDBJ databases">
        <title>Genome-resolved metagenomics to study the prevalence of co-infection and intraspecific heterogeneity among plant pathogen metapopulations.</title>
        <authorList>
            <person name="Newberry E."/>
            <person name="Bhandari R."/>
            <person name="Kemble J."/>
            <person name="Sikora E."/>
            <person name="Potnis N."/>
        </authorList>
    </citation>
    <scope>NUCLEOTIDE SEQUENCE [LARGE SCALE GENOMIC DNA]</scope>
    <source>
        <strain evidence="2">Xp_Tom_Tuscaloosa_18b</strain>
    </source>
</reference>
<evidence type="ECO:0000313" key="6">
    <source>
        <dbReference type="Proteomes" id="UP000471082"/>
    </source>
</evidence>
<reference evidence="3 5" key="2">
    <citation type="submission" date="2018-02" db="EMBL/GenBank/DDBJ databases">
        <title>Characterization of Xanthomonas diversity in transplant houses and field plants.</title>
        <authorList>
            <person name="Abrahamian P."/>
            <person name="Timilsina S."/>
            <person name="Minsavage G.V."/>
            <person name="Goss E.M."/>
            <person name="Jones J.B."/>
            <person name="Vallad G.E."/>
        </authorList>
    </citation>
    <scope>NUCLEOTIDE SEQUENCE [LARGE SCALE GENOMIC DNA]</scope>
    <source>
        <strain evidence="3 5">GEV2132</strain>
    </source>
</reference>
<reference evidence="1 4" key="1">
    <citation type="submission" date="2015-02" db="EMBL/GenBank/DDBJ databases">
        <title>Whole genome sequencing of multiple isolates of three species of pepper and tomato-infecting xanthomonads reveals genetic diversity in field strains and pinpoints effectors responsible for host specificity.</title>
        <authorList>
            <person name="Schwartz A."/>
            <person name="Dahlbeck D."/>
            <person name="Staskawicz B."/>
            <person name="Bart R."/>
            <person name="Potnis N."/>
            <person name="Minsavage G."/>
            <person name="Timilsina S."/>
            <person name="Goss E."/>
            <person name="Jones J."/>
            <person name="Vallad G."/>
            <person name="Barak J."/>
            <person name="Miller S."/>
            <person name="Ritchie D."/>
            <person name="Martins J.Jr."/>
            <person name="Patane J.S."/>
            <person name="Setubal J.C."/>
        </authorList>
    </citation>
    <scope>NUCLEOTIDE SEQUENCE [LARGE SCALE GENOMIC DNA]</scope>
    <source>
        <strain evidence="1 4">Xp3-15</strain>
    </source>
</reference>
<evidence type="ECO:0008006" key="7">
    <source>
        <dbReference type="Google" id="ProtNLM"/>
    </source>
</evidence>
<evidence type="ECO:0000313" key="2">
    <source>
        <dbReference type="EMBL" id="NEL77473.1"/>
    </source>
</evidence>
<evidence type="ECO:0000313" key="1">
    <source>
        <dbReference type="EMBL" id="KLC05238.1"/>
    </source>
</evidence>
<name>A0A0G8Y585_XANPE</name>
<dbReference type="KEGG" id="xpe:BJD13_20035"/>
<evidence type="ECO:0000313" key="4">
    <source>
        <dbReference type="Proteomes" id="UP000035369"/>
    </source>
</evidence>
<protein>
    <recommendedName>
        <fullName evidence="7">Adenylate kinase</fullName>
    </recommendedName>
</protein>
<gene>
    <name evidence="3" type="ORF">DB769_17835</name>
    <name evidence="2" type="ORF">G3W61_14635</name>
    <name evidence="1" type="ORF">XP315_12960</name>
</gene>
<evidence type="ECO:0000313" key="5">
    <source>
        <dbReference type="Proteomes" id="UP000289372"/>
    </source>
</evidence>
<accession>A0A0G8Y585</accession>
<keyword evidence="4" id="KW-1185">Reference proteome</keyword>
<dbReference type="Proteomes" id="UP000289372">
    <property type="component" value="Unassembled WGS sequence"/>
</dbReference>
<proteinExistence type="predicted"/>
<comment type="caution">
    <text evidence="2">The sequence shown here is derived from an EMBL/GenBank/DDBJ whole genome shotgun (WGS) entry which is preliminary data.</text>
</comment>
<dbReference type="GeneID" id="61776333"/>
<dbReference type="AlphaFoldDB" id="A0A0G8Y585"/>
<evidence type="ECO:0000313" key="3">
    <source>
        <dbReference type="EMBL" id="RXD50970.1"/>
    </source>
</evidence>
<dbReference type="Proteomes" id="UP000471082">
    <property type="component" value="Unassembled WGS sequence"/>
</dbReference>
<dbReference type="EMBL" id="PUUL01000110">
    <property type="protein sequence ID" value="RXD50970.1"/>
    <property type="molecule type" value="Genomic_DNA"/>
</dbReference>
<dbReference type="RefSeq" id="WP_008572785.1">
    <property type="nucleotide sequence ID" value="NZ_CP018475.1"/>
</dbReference>